<evidence type="ECO:0000313" key="1">
    <source>
        <dbReference type="EMBL" id="TGX98395.1"/>
    </source>
</evidence>
<keyword evidence="2" id="KW-1185">Reference proteome</keyword>
<reference evidence="1" key="1">
    <citation type="submission" date="2019-04" db="EMBL/GenBank/DDBJ databases">
        <title>Microbes associate with the intestines of laboratory mice.</title>
        <authorList>
            <person name="Navarre W."/>
            <person name="Wong E."/>
            <person name="Huang K."/>
            <person name="Tropini C."/>
            <person name="Ng K."/>
            <person name="Yu B."/>
        </authorList>
    </citation>
    <scope>NUCLEOTIDE SEQUENCE</scope>
    <source>
        <strain evidence="1">NM72_1-8</strain>
    </source>
</reference>
<dbReference type="Proteomes" id="UP000307720">
    <property type="component" value="Unassembled WGS sequence"/>
</dbReference>
<organism evidence="1 2">
    <name type="scientific">Hominisplanchenecus murintestinalis</name>
    <dbReference type="NCBI Taxonomy" id="2941517"/>
    <lineage>
        <taxon>Bacteria</taxon>
        <taxon>Bacillati</taxon>
        <taxon>Bacillota</taxon>
        <taxon>Clostridia</taxon>
        <taxon>Lachnospirales</taxon>
        <taxon>Lachnospiraceae</taxon>
        <taxon>Hominisplanchenecus</taxon>
    </lineage>
</organism>
<gene>
    <name evidence="1" type="ORF">E5357_09260</name>
</gene>
<name>A0AC61QZG6_9FIRM</name>
<proteinExistence type="predicted"/>
<sequence length="705" mass="77680">MAVLVLAEKPSVSQAIAAALGVKGKKDGYIEGNGYIISWCVGHLVGLANADNYEARYSRWAREDLPILPDPWKFTVSPGTKKQFGIIKSLMGRADVTELVEATDAGREGELIFRLVYREAGCRKPFKRLWISSMEDSAIRKGFENLAPGETYDALYEAALCRAKADWLVGINATRLFTTLYQGKTLNVGRVMTPTLALLTDREQAITGFQKEKFYTVDLDCGGFCISSGRFKSRTDAEKLRKLCVGKDATVKLAERQEKTEKPPKLYDLTTLQREANRIYGYTAQQTLDYIQLLYEKKLATYPRTDSRYLTEDMAERLPALCRLVAAAFPFASGFDGRVEAAQVVCNAKVSDHHAIIPTKEAAKANLEELPTGERNILSLIAARLLCAVCPEKHIYADTAVVCTCAGVEFMAKGHTETAAGWKGLEKAFQAALKNRPEEEKAQPFLPEFSEGQAVAVKEAVLHEGTTSPPPRYTEDSLLSAMENAGAEEFAQIEDAERRGLGTPATRAGVIEKLVKGGFVERKKKLLVPTERGMELIKVLPDSVKSASLTAEWEAALKEVERGECSPEDFMEGITGMVRSLVESYGDAPITGNALSASGREAVGKCPRCGKPVYEGKKSFFCSAYKDAVPCGFALWKENPYFKSKRKELTKKVAAALLKDGKVKMTGLYSEKKGIMYDATIVMEDTGGKYVNFRLEFDKKKGKAE</sequence>
<comment type="caution">
    <text evidence="1">The sequence shown here is derived from an EMBL/GenBank/DDBJ whole genome shotgun (WGS) entry which is preliminary data.</text>
</comment>
<protein>
    <submittedName>
        <fullName evidence="1">Type IA DNA topoisomerase</fullName>
    </submittedName>
</protein>
<accession>A0AC61QZG6</accession>
<dbReference type="EMBL" id="SRZB01000018">
    <property type="protein sequence ID" value="TGX98395.1"/>
    <property type="molecule type" value="Genomic_DNA"/>
</dbReference>
<evidence type="ECO:0000313" key="2">
    <source>
        <dbReference type="Proteomes" id="UP000307720"/>
    </source>
</evidence>